<dbReference type="Gene3D" id="1.20.5.1700">
    <property type="match status" value="1"/>
</dbReference>
<dbReference type="Proteomes" id="UP000823561">
    <property type="component" value="Chromosome 22"/>
</dbReference>
<evidence type="ECO:0000313" key="3">
    <source>
        <dbReference type="EMBL" id="KAG5262285.1"/>
    </source>
</evidence>
<evidence type="ECO:0008006" key="5">
    <source>
        <dbReference type="Google" id="ProtNLM"/>
    </source>
</evidence>
<name>A0AAV6FII9_9TELE</name>
<evidence type="ECO:0000256" key="2">
    <source>
        <dbReference type="SAM" id="MobiDB-lite"/>
    </source>
</evidence>
<feature type="coiled-coil region" evidence="1">
    <location>
        <begin position="99"/>
        <end position="140"/>
    </location>
</feature>
<comment type="caution">
    <text evidence="3">The sequence shown here is derived from an EMBL/GenBank/DDBJ whole genome shotgun (WGS) entry which is preliminary data.</text>
</comment>
<evidence type="ECO:0000256" key="1">
    <source>
        <dbReference type="SAM" id="Coils"/>
    </source>
</evidence>
<feature type="region of interest" description="Disordered" evidence="2">
    <location>
        <begin position="161"/>
        <end position="184"/>
    </location>
</feature>
<evidence type="ECO:0000313" key="4">
    <source>
        <dbReference type="Proteomes" id="UP000823561"/>
    </source>
</evidence>
<feature type="region of interest" description="Disordered" evidence="2">
    <location>
        <begin position="1"/>
        <end position="58"/>
    </location>
</feature>
<reference evidence="3" key="1">
    <citation type="submission" date="2020-10" db="EMBL/GenBank/DDBJ databases">
        <title>Chromosome-scale genome assembly of the Allis shad, Alosa alosa.</title>
        <authorList>
            <person name="Margot Z."/>
            <person name="Christophe K."/>
            <person name="Cabau C."/>
            <person name="Louis A."/>
            <person name="Berthelot C."/>
            <person name="Parey E."/>
            <person name="Roest Crollius H."/>
            <person name="Montfort J."/>
            <person name="Robinson-Rechavi M."/>
            <person name="Bucao C."/>
            <person name="Bouchez O."/>
            <person name="Gislard M."/>
            <person name="Lluch J."/>
            <person name="Milhes M."/>
            <person name="Lampietro C."/>
            <person name="Lopez Roques C."/>
            <person name="Donnadieu C."/>
            <person name="Braasch I."/>
            <person name="Desvignes T."/>
            <person name="Postlethwait J."/>
            <person name="Bobe J."/>
            <person name="Guiguen Y."/>
        </authorList>
    </citation>
    <scope>NUCLEOTIDE SEQUENCE</scope>
    <source>
        <strain evidence="3">M-15738</strain>
        <tissue evidence="3">Blood</tissue>
    </source>
</reference>
<gene>
    <name evidence="3" type="ORF">AALO_G00273480</name>
</gene>
<organism evidence="3 4">
    <name type="scientific">Alosa alosa</name>
    <name type="common">allis shad</name>
    <dbReference type="NCBI Taxonomy" id="278164"/>
    <lineage>
        <taxon>Eukaryota</taxon>
        <taxon>Metazoa</taxon>
        <taxon>Chordata</taxon>
        <taxon>Craniata</taxon>
        <taxon>Vertebrata</taxon>
        <taxon>Euteleostomi</taxon>
        <taxon>Actinopterygii</taxon>
        <taxon>Neopterygii</taxon>
        <taxon>Teleostei</taxon>
        <taxon>Clupei</taxon>
        <taxon>Clupeiformes</taxon>
        <taxon>Clupeoidei</taxon>
        <taxon>Clupeidae</taxon>
        <taxon>Alosa</taxon>
    </lineage>
</organism>
<dbReference type="EMBL" id="JADWDJ010000022">
    <property type="protein sequence ID" value="KAG5262285.1"/>
    <property type="molecule type" value="Genomic_DNA"/>
</dbReference>
<protein>
    <recommendedName>
        <fullName evidence="5">BEN domain-containing protein</fullName>
    </recommendedName>
</protein>
<dbReference type="AlphaFoldDB" id="A0AAV6FII9"/>
<accession>A0AAV6FII9</accession>
<sequence length="280" mass="31479">MTPNSAQGRSFYGGKEVRGPPSKVVKTLFPPKENSSPGAAGVQKRVTAVKRAPSSLPKAKRQKRFVQKKAAAVTKLVLDHHEDRVTHLESRLADRTAQLAAEKARVAERDAENDRLKAEVNNLKRELQQLRETSHLESHRDILQEMRAGIGELQATLREQRSYSTPERPMPRCTSTPAPETSSLQMSPLALSITLNDSRYGCLLFRSIVTEEHYKAWSKTTNWDGAKGKRALPQNVKNFVVSTLQRKFPAMGRSELKDCINKINEFLRKHARSSQGFNVL</sequence>
<feature type="compositionally biased region" description="Polar residues" evidence="2">
    <location>
        <begin position="173"/>
        <end position="184"/>
    </location>
</feature>
<keyword evidence="1" id="KW-0175">Coiled coil</keyword>
<proteinExistence type="predicted"/>
<keyword evidence="4" id="KW-1185">Reference proteome</keyword>